<organism evidence="2 3">
    <name type="scientific">Angomonas deanei</name>
    <dbReference type="NCBI Taxonomy" id="59799"/>
    <lineage>
        <taxon>Eukaryota</taxon>
        <taxon>Discoba</taxon>
        <taxon>Euglenozoa</taxon>
        <taxon>Kinetoplastea</taxon>
        <taxon>Metakinetoplastina</taxon>
        <taxon>Trypanosomatida</taxon>
        <taxon>Trypanosomatidae</taxon>
        <taxon>Strigomonadinae</taxon>
        <taxon>Angomonas</taxon>
    </lineage>
</organism>
<feature type="domain" description="AAA+ ATPase" evidence="1">
    <location>
        <begin position="2074"/>
        <end position="2218"/>
    </location>
</feature>
<proteinExistence type="predicted"/>
<sequence>MLRVTPETSWKRRYFADIVHWCMDFDFSNPQDPPKELFRLYHSFSNNPPSFMEAYVEAKRRYLGDGLGEPLEPFHLLHTLEEFILYVAPSAYSTYLYPWYKAHAEEIRGAAERITLLSTISSIFSRPPPQPENKLLISLLVKDAAEKLGPRDKVYTSTTDPAARQTMDNLRKLFKDTRGDDGFPSREEVGAVWRIFARLHAHSPDCVLARLERLFSPNSFPVEIDSYLRREEFNDLDTLLTHESLDRFSSVLVQFTSWFCQNRTCPSVHHCTTYVELLRRCMEKGWRVRFSTLRTMETQVQEKKSGKKSENYSADEQREEELLQKGVDAENWLKEEIRELAFNFIVSKEGFVFYKELTRLLQVDFWNNDAVLDTFKKGSSSLERIQKVQEQLSHLLERIKEKKVTLSSLMKLAACCDIEPYSLLERFFPNSPEERTHFYRECIDSVIQEKKTIIERNHTKYIELFNELLEEDDLPEMLKKHLENEKSAYADHRTYCEDKCDLRDVHEGESGKIYEFQNSNKTAEVSVLCGFIQEHRQCEFVKGLLRDDPPLEGGNLHDVLQKYELFVIEGCKKIRATLFSDNCTLSDLNKYAGAFIPQTIRMDISERYTWEGIKALGKDGIEKAWQRFYGEMMHLDLIISTDTARLDPLKSRGKWRKMFTALLLIAYKEEATQLLALADDPFLVLDDETRSALQHVTSPLEGPLREMLSNADVLVSHAGPFELLSGFPLGYCQWFNVEFIETVVLQKTTKENIVELEKELALTAVESAQIQHVKTVLSKQDKFKRGDEQVDLLEFMSACGEECGPSIMYLCEHEEEVRLLLQDDRRLMRAANTAQELIANDWVFTLESGKNLTDEFTFTARERNGKKSLRCDQIRAAASELRSHGYARTDEDTKAKFLIYCDTLNELCHVSYDLLLSGASSVTELTHTESDLTGAGEGTAQLELQARQSKQVEWKAHMAKQQKEYPPLNLLSATQLCKWRSLLADGSKEAARAIFLSMLPFQYTIEDDDLPPLRFTDEWLSQLGEKLTNAVARYCEKQALSRDVKSVKEALGKSLKSLGEYSVVEKRDRVLLQFHPKNTSGIPIWAISAYLRNFERLPYYFEVLQCTPHTEREEVNRFLQSWFEFTRSTGGGKYLFTVLNPEALSHSVLGALKVSILHHESRQHELMERNTPTLMLCGSVEGKHVEQLGLGKWEEVEIKPDFMQFVGDWVRKVLVTPAAEAYYGNGSSGGLRDSVMWRYVDKDFDALHDPCFLEAAEKEYKGYVLVNVKDESDLVRQLLTVASQRSQEEDDEQLFVRLSFDPSTDVYTKNKVMLSFLLFGRVTSRMGAITRAARDVYCCTVLRDDSTQIKTVLDVLLSPDLHPPRAREFAQRYLSIITHQSAATNATGEDSVIFRPIVKKDTEGFMALQAAVYAVQRTVGRLKAFPSYEDLLRAANGRHTMPSYYIAAGRSPELLTTQQVFSFLAYFLYNTPQSSKEMSSGVFEYVPKDDVEWSMGAILSFYRYMRQSIMGILHYGPYEKPTGEDKSALALVEVAILDVLCSGHHVLPEQEESENALHWFYHPTAHLGDQKSRLIRFEGKLKNSTECLLFGADEKQAEGDDTITAPLKEKYTVIHTLSLHPEYGAELEEEAQSLSTGVEREWKRMKHIHRIVTGQDPNPCTREVLRSSFDLFSDFVSGKSGLGNMPPVYLSPFTLEQLCRIKEHLLSGVTALVTGDTASGKTVLALYYAVTCGLPFSLLTCQPSMLSVDLERELFQLIQKHNGECIIILDEINQLPDPWLARELMVGRVLYGRRLPSNVHLIATRNPARDFGGSVLKHSLPMTAAVHISSFHSIILPSKTAAALVRQHVLNMRGRIPLPQGEEEKVANLFSTHSETKVYAKTKNKGKLPHISYMVGAVVYDLCFEKQTHLADHRGENILEILGIDPEKHVDMWSSLCLILLDIITSSPKGDGREAGARMVRLWKKAFLYYFAIIYKISKDTTKTYEWLKKPSDVLMSVCIVVFCVSWGMRYEESERVSMMGRIREQFGMDVYQSSKGIFTKISGSIVVFPSNVDGNRRMIEMFLAMLFTNYGGVGNNLFLLGPPGAGKTLSIHVQQWATGSDSGKSVLKVDIGKPLRPLSVQCTPDTTPEHIRKIAESVAEIDKVGGFQSVLILDEVSRMNGSKFNALCELRQLIDNGVYIEKRKVFQKINIICISNEEIESTTMDRFLVVRTLKSGLKDMVSTATTLNKVFQSNQWERLFTELQPWFDQYTKGIDEGPPQLTQRDLIGFINTLTLLSK</sequence>
<keyword evidence="3" id="KW-1185">Reference proteome</keyword>
<dbReference type="InterPro" id="IPR027417">
    <property type="entry name" value="P-loop_NTPase"/>
</dbReference>
<reference evidence="2 3" key="1">
    <citation type="submission" date="2020-08" db="EMBL/GenBank/DDBJ databases">
        <authorList>
            <person name="Newling K."/>
            <person name="Davey J."/>
            <person name="Forrester S."/>
        </authorList>
    </citation>
    <scope>NUCLEOTIDE SEQUENCE [LARGE SCALE GENOMIC DNA]</scope>
    <source>
        <strain evidence="3">Crithidia deanei Carvalho (ATCC PRA-265)</strain>
    </source>
</reference>
<evidence type="ECO:0000313" key="3">
    <source>
        <dbReference type="Proteomes" id="UP000515908"/>
    </source>
</evidence>
<evidence type="ECO:0000259" key="1">
    <source>
        <dbReference type="SMART" id="SM00382"/>
    </source>
</evidence>
<dbReference type="VEuPathDB" id="TriTrypDB:ADEAN_000111800"/>
<dbReference type="CDD" id="cd00009">
    <property type="entry name" value="AAA"/>
    <property type="match status" value="2"/>
</dbReference>
<feature type="domain" description="AAA+ ATPase" evidence="1">
    <location>
        <begin position="1707"/>
        <end position="1839"/>
    </location>
</feature>
<evidence type="ECO:0000313" key="2">
    <source>
        <dbReference type="EMBL" id="CAD2213675.1"/>
    </source>
</evidence>
<name>A0A7G2C2A6_9TRYP</name>
<dbReference type="SMART" id="SM00382">
    <property type="entry name" value="AAA"/>
    <property type="match status" value="2"/>
</dbReference>
<accession>A0A7G2C2A6</accession>
<dbReference type="SUPFAM" id="SSF52540">
    <property type="entry name" value="P-loop containing nucleoside triphosphate hydrolases"/>
    <property type="match status" value="2"/>
</dbReference>
<dbReference type="EMBL" id="LR877146">
    <property type="protein sequence ID" value="CAD2213675.1"/>
    <property type="molecule type" value="Genomic_DNA"/>
</dbReference>
<dbReference type="InterPro" id="IPR003593">
    <property type="entry name" value="AAA+_ATPase"/>
</dbReference>
<gene>
    <name evidence="2" type="ORF">ADEAN_000111800</name>
</gene>
<dbReference type="Gene3D" id="3.40.50.300">
    <property type="entry name" value="P-loop containing nucleotide triphosphate hydrolases"/>
    <property type="match status" value="2"/>
</dbReference>
<protein>
    <recommendedName>
        <fullName evidence="1">AAA+ ATPase domain-containing protein</fullName>
    </recommendedName>
</protein>
<dbReference type="Proteomes" id="UP000515908">
    <property type="component" value="Chromosome 02"/>
</dbReference>